<evidence type="ECO:0000313" key="3">
    <source>
        <dbReference type="EMBL" id="QYF48694.1"/>
    </source>
</evidence>
<sequence>MNEILFFSHLLIVMLFVLISLKLGKEAVIASIAMQAVLANLFVIKQISWFGWEITCSDVFAIGSIFSLNLLREYFGLELAKKAIWVSFFAMIFFTLMSQIHLFYLPSAFDTTHSAFLQILTPTPRLLLASLTTLMIVQQLDIRLFGFLKKQLSIHFWMRNAICVTIAQLLDTVLFSFLGLFCIVACLTDIILVSYFVKIIIIALLAPLTACIKWLIPQTPRDSHDISL</sequence>
<keyword evidence="4" id="KW-1185">Reference proteome</keyword>
<feature type="transmembrane region" description="Helical" evidence="2">
    <location>
        <begin position="126"/>
        <end position="148"/>
    </location>
</feature>
<dbReference type="PANTHER" id="PTHR34300">
    <property type="entry name" value="QUEUOSINE PRECURSOR TRANSPORTER-RELATED"/>
    <property type="match status" value="1"/>
</dbReference>
<accession>A0ABX8V0I2</accession>
<feature type="transmembrane region" description="Helical" evidence="2">
    <location>
        <begin position="28"/>
        <end position="44"/>
    </location>
</feature>
<feature type="transmembrane region" description="Helical" evidence="2">
    <location>
        <begin position="199"/>
        <end position="216"/>
    </location>
</feature>
<feature type="transmembrane region" description="Helical" evidence="2">
    <location>
        <begin position="83"/>
        <end position="106"/>
    </location>
</feature>
<keyword evidence="2" id="KW-0472">Membrane</keyword>
<gene>
    <name evidence="3" type="ORF">RHABOEDO_000898</name>
</gene>
<dbReference type="NCBIfam" id="TIGR00697">
    <property type="entry name" value="queuosine precursor transporter"/>
    <property type="match status" value="1"/>
</dbReference>
<proteinExistence type="predicted"/>
<dbReference type="InterPro" id="IPR003744">
    <property type="entry name" value="YhhQ"/>
</dbReference>
<evidence type="ECO:0000256" key="2">
    <source>
        <dbReference type="SAM" id="Phobius"/>
    </source>
</evidence>
<evidence type="ECO:0000256" key="1">
    <source>
        <dbReference type="NCBIfam" id="TIGR00697"/>
    </source>
</evidence>
<organism evidence="3 4">
    <name type="scientific">Candidatus Rhabdochlamydia oedothoracis</name>
    <dbReference type="NCBI Taxonomy" id="2720720"/>
    <lineage>
        <taxon>Bacteria</taxon>
        <taxon>Pseudomonadati</taxon>
        <taxon>Chlamydiota</taxon>
        <taxon>Chlamydiia</taxon>
        <taxon>Parachlamydiales</taxon>
        <taxon>Candidatus Rhabdochlamydiaceae</taxon>
        <taxon>Candidatus Rhabdochlamydia</taxon>
    </lineage>
</organism>
<keyword evidence="2" id="KW-0812">Transmembrane</keyword>
<dbReference type="EMBL" id="CP075587">
    <property type="protein sequence ID" value="QYF48694.1"/>
    <property type="molecule type" value="Genomic_DNA"/>
</dbReference>
<evidence type="ECO:0000313" key="4">
    <source>
        <dbReference type="Proteomes" id="UP000826014"/>
    </source>
</evidence>
<feature type="transmembrane region" description="Helical" evidence="2">
    <location>
        <begin position="169"/>
        <end position="193"/>
    </location>
</feature>
<feature type="transmembrane region" description="Helical" evidence="2">
    <location>
        <begin position="50"/>
        <end position="71"/>
    </location>
</feature>
<dbReference type="PANTHER" id="PTHR34300:SF2">
    <property type="entry name" value="QUEUOSINE PRECURSOR TRANSPORTER-RELATED"/>
    <property type="match status" value="1"/>
</dbReference>
<feature type="transmembrane region" description="Helical" evidence="2">
    <location>
        <begin position="6"/>
        <end position="21"/>
    </location>
</feature>
<dbReference type="Pfam" id="PF02592">
    <property type="entry name" value="Vut_1"/>
    <property type="match status" value="1"/>
</dbReference>
<dbReference type="Proteomes" id="UP000826014">
    <property type="component" value="Chromosome"/>
</dbReference>
<keyword evidence="2" id="KW-1133">Transmembrane helix</keyword>
<name>A0ABX8V0I2_9BACT</name>
<protein>
    <recommendedName>
        <fullName evidence="1">Queuosine precursor transporter</fullName>
    </recommendedName>
</protein>
<reference evidence="3 4" key="1">
    <citation type="journal article" date="2022" name="bioRxiv">
        <title>Ecology and evolution of chlamydial symbionts of arthropods.</title>
        <authorList>
            <person name="Halter T."/>
            <person name="Koestlbacher S."/>
            <person name="Collingro A."/>
            <person name="Sixt B.S."/>
            <person name="Toenshoff E.R."/>
            <person name="Hendrickx F."/>
            <person name="Kostanjsek R."/>
            <person name="Horn M."/>
        </authorList>
    </citation>
    <scope>NUCLEOTIDE SEQUENCE [LARGE SCALE GENOMIC DNA]</scope>
    <source>
        <strain evidence="3">W744xW776</strain>
    </source>
</reference>